<feature type="domain" description="Heparin-sulfate lyase N-terminal" evidence="6">
    <location>
        <begin position="70"/>
        <end position="215"/>
    </location>
</feature>
<proteinExistence type="predicted"/>
<keyword evidence="2" id="KW-0732">Signal</keyword>
<dbReference type="Pfam" id="PF16889">
    <property type="entry name" value="Hepar_II_III_N"/>
    <property type="match status" value="1"/>
</dbReference>
<protein>
    <submittedName>
        <fullName evidence="7">Alginate lyase family protein</fullName>
    </submittedName>
</protein>
<organism evidence="7 8">
    <name type="scientific">Robiginitalea aurantiaca</name>
    <dbReference type="NCBI Taxonomy" id="3056915"/>
    <lineage>
        <taxon>Bacteria</taxon>
        <taxon>Pseudomonadati</taxon>
        <taxon>Bacteroidota</taxon>
        <taxon>Flavobacteriia</taxon>
        <taxon>Flavobacteriales</taxon>
        <taxon>Flavobacteriaceae</taxon>
        <taxon>Robiginitalea</taxon>
    </lineage>
</organism>
<dbReference type="Proteomes" id="UP001174839">
    <property type="component" value="Unassembled WGS sequence"/>
</dbReference>
<evidence type="ECO:0000256" key="2">
    <source>
        <dbReference type="ARBA" id="ARBA00022729"/>
    </source>
</evidence>
<evidence type="ECO:0000259" key="5">
    <source>
        <dbReference type="Pfam" id="PF07940"/>
    </source>
</evidence>
<evidence type="ECO:0000256" key="1">
    <source>
        <dbReference type="ARBA" id="ARBA00004418"/>
    </source>
</evidence>
<accession>A0ABT7WE15</accession>
<keyword evidence="3" id="KW-0574">Periplasm</keyword>
<dbReference type="PANTHER" id="PTHR39210:SF1">
    <property type="entry name" value="HEPARIN-SULFATE LYASE"/>
    <property type="match status" value="1"/>
</dbReference>
<name>A0ABT7WE15_9FLAO</name>
<dbReference type="InterPro" id="IPR012480">
    <property type="entry name" value="Hepar_II_III_C"/>
</dbReference>
<dbReference type="Gene3D" id="1.50.10.100">
    <property type="entry name" value="Chondroitin AC/alginate lyase"/>
    <property type="match status" value="1"/>
</dbReference>
<keyword evidence="8" id="KW-1185">Reference proteome</keyword>
<sequence length="454" mass="52133">MNKQKIFKTVDWNYSGFGKLWTYNLNYFDFLLQDGINRETGLELMMGYLKEASGRKDGVEPYPTSVRGINWIKFLSLHSITDESLSAILYKDYCRLLDNLEYHLQGNHLLENGFSLLFGALYFRDEKFADMARRILTLELKEQILKDGAHCELSPMYHQMMLYRVLDAYNLLNNNAHALPELHSLLEKTALKMLGWLQTISWKDGSIPFINDAAPGIAAGTRPLLLYGERLGLKAENMSLNCSGYRKYISGDFEVLFDACPILPTYQPGHTHADTLQVLLRYQGSDILVDTGTSTYEKTRRRQLERSTVSHNTVVVNNKNSSQVWGGFRVGKRAEVSILEEDKYRIKAEHYGYSHPHRRTLTLCHRRIIINDEIKGRFKSKVLLGHLHFPPGITPVKIGNSIRAGGLSFEFTAIESLDLSKYLFAREFNKLENAWKISYKFKTPCEIQIRPVKG</sequence>
<dbReference type="EMBL" id="JAUDUY010000003">
    <property type="protein sequence ID" value="MDM9631133.1"/>
    <property type="molecule type" value="Genomic_DNA"/>
</dbReference>
<dbReference type="Gene3D" id="2.70.98.70">
    <property type="match status" value="1"/>
</dbReference>
<dbReference type="PANTHER" id="PTHR39210">
    <property type="entry name" value="HEPARIN-SULFATE LYASE"/>
    <property type="match status" value="1"/>
</dbReference>
<gene>
    <name evidence="7" type="ORF">QU605_06615</name>
</gene>
<dbReference type="Pfam" id="PF07940">
    <property type="entry name" value="Hepar_II_III_C"/>
    <property type="match status" value="1"/>
</dbReference>
<dbReference type="InterPro" id="IPR031680">
    <property type="entry name" value="Hepar_II_III_N"/>
</dbReference>
<dbReference type="SUPFAM" id="SSF48230">
    <property type="entry name" value="Chondroitin AC/alginate lyase"/>
    <property type="match status" value="1"/>
</dbReference>
<evidence type="ECO:0000256" key="3">
    <source>
        <dbReference type="ARBA" id="ARBA00022764"/>
    </source>
</evidence>
<evidence type="ECO:0000313" key="8">
    <source>
        <dbReference type="Proteomes" id="UP001174839"/>
    </source>
</evidence>
<reference evidence="7" key="1">
    <citation type="submission" date="2023-06" db="EMBL/GenBank/DDBJ databases">
        <title>Robiginitalea aurantiacus sp. nov. and Algoriphagus sediminis sp. nov., isolated from coastal sediment.</title>
        <authorList>
            <person name="Zhou Z.Y."/>
            <person name="An J."/>
            <person name="Jia Y.W."/>
            <person name="Du Z.J."/>
        </authorList>
    </citation>
    <scope>NUCLEOTIDE SEQUENCE</scope>
    <source>
        <strain evidence="7">M39</strain>
    </source>
</reference>
<keyword evidence="4 7" id="KW-0456">Lyase</keyword>
<dbReference type="InterPro" id="IPR008929">
    <property type="entry name" value="Chondroitin_lyas"/>
</dbReference>
<dbReference type="GO" id="GO:0016829">
    <property type="term" value="F:lyase activity"/>
    <property type="evidence" value="ECO:0007669"/>
    <property type="project" value="UniProtKB-KW"/>
</dbReference>
<evidence type="ECO:0000256" key="4">
    <source>
        <dbReference type="ARBA" id="ARBA00023239"/>
    </source>
</evidence>
<evidence type="ECO:0000313" key="7">
    <source>
        <dbReference type="EMBL" id="MDM9631133.1"/>
    </source>
</evidence>
<comment type="subcellular location">
    <subcellularLocation>
        <location evidence="1">Periplasm</location>
    </subcellularLocation>
</comment>
<feature type="domain" description="Heparinase II/III-like C-terminal" evidence="5">
    <location>
        <begin position="241"/>
        <end position="442"/>
    </location>
</feature>
<comment type="caution">
    <text evidence="7">The sequence shown here is derived from an EMBL/GenBank/DDBJ whole genome shotgun (WGS) entry which is preliminary data.</text>
</comment>
<evidence type="ECO:0000259" key="6">
    <source>
        <dbReference type="Pfam" id="PF16889"/>
    </source>
</evidence>